<dbReference type="GO" id="GO:0032153">
    <property type="term" value="C:cell division site"/>
    <property type="evidence" value="ECO:0007669"/>
    <property type="project" value="TreeGrafter"/>
</dbReference>
<comment type="caution">
    <text evidence="8">The sequence shown here is derived from an EMBL/GenBank/DDBJ whole genome shotgun (WGS) entry which is preliminary data.</text>
</comment>
<organism evidence="8 9">
    <name type="scientific">Pseudolycoriella hygida</name>
    <dbReference type="NCBI Taxonomy" id="35572"/>
    <lineage>
        <taxon>Eukaryota</taxon>
        <taxon>Metazoa</taxon>
        <taxon>Ecdysozoa</taxon>
        <taxon>Arthropoda</taxon>
        <taxon>Hexapoda</taxon>
        <taxon>Insecta</taxon>
        <taxon>Pterygota</taxon>
        <taxon>Neoptera</taxon>
        <taxon>Endopterygota</taxon>
        <taxon>Diptera</taxon>
        <taxon>Nematocera</taxon>
        <taxon>Sciaroidea</taxon>
        <taxon>Sciaridae</taxon>
        <taxon>Pseudolycoriella</taxon>
    </lineage>
</organism>
<feature type="transmembrane region" description="Helical" evidence="7">
    <location>
        <begin position="212"/>
        <end position="237"/>
    </location>
</feature>
<keyword evidence="5 7" id="KW-1133">Transmembrane helix</keyword>
<evidence type="ECO:0000256" key="4">
    <source>
        <dbReference type="ARBA" id="ARBA00022960"/>
    </source>
</evidence>
<proteinExistence type="inferred from homology"/>
<accession>A0A9Q0N7N7</accession>
<evidence type="ECO:0000256" key="1">
    <source>
        <dbReference type="ARBA" id="ARBA00004141"/>
    </source>
</evidence>
<keyword evidence="9" id="KW-1185">Reference proteome</keyword>
<dbReference type="PANTHER" id="PTHR30474:SF1">
    <property type="entry name" value="PEPTIDOGLYCAN GLYCOSYLTRANSFERASE MRDB"/>
    <property type="match status" value="1"/>
</dbReference>
<comment type="subcellular location">
    <subcellularLocation>
        <location evidence="1">Membrane</location>
        <topology evidence="1">Multi-pass membrane protein</topology>
    </subcellularLocation>
</comment>
<evidence type="ECO:0000256" key="2">
    <source>
        <dbReference type="ARBA" id="ARBA00022692"/>
    </source>
</evidence>
<dbReference type="InterPro" id="IPR011923">
    <property type="entry name" value="RodA/MrdB"/>
</dbReference>
<dbReference type="Gene3D" id="3.90.950.10">
    <property type="match status" value="1"/>
</dbReference>
<evidence type="ECO:0000313" key="9">
    <source>
        <dbReference type="Proteomes" id="UP001151699"/>
    </source>
</evidence>
<dbReference type="EMBL" id="WJQU01000001">
    <property type="protein sequence ID" value="KAJ6645104.1"/>
    <property type="molecule type" value="Genomic_DNA"/>
</dbReference>
<keyword evidence="6 7" id="KW-0472">Membrane</keyword>
<feature type="transmembrane region" description="Helical" evidence="7">
    <location>
        <begin position="43"/>
        <end position="61"/>
    </location>
</feature>
<dbReference type="InterPro" id="IPR001182">
    <property type="entry name" value="FtsW/RodA"/>
</dbReference>
<dbReference type="HAMAP" id="MF_00528">
    <property type="entry name" value="Maf"/>
    <property type="match status" value="1"/>
</dbReference>
<name>A0A9Q0N7N7_9DIPT</name>
<dbReference type="NCBIfam" id="TIGR02210">
    <property type="entry name" value="rodA_shape"/>
    <property type="match status" value="1"/>
</dbReference>
<gene>
    <name evidence="8" type="ORF">Bhyg_00306</name>
</gene>
<dbReference type="GO" id="GO:0051301">
    <property type="term" value="P:cell division"/>
    <property type="evidence" value="ECO:0007669"/>
    <property type="project" value="InterPro"/>
</dbReference>
<dbReference type="Pfam" id="PF01098">
    <property type="entry name" value="FTSW_RODA_SPOVE"/>
    <property type="match status" value="1"/>
</dbReference>
<dbReference type="InterPro" id="IPR003697">
    <property type="entry name" value="Maf-like"/>
</dbReference>
<dbReference type="GO" id="GO:0008360">
    <property type="term" value="P:regulation of cell shape"/>
    <property type="evidence" value="ECO:0007669"/>
    <property type="project" value="UniProtKB-KW"/>
</dbReference>
<evidence type="ECO:0000256" key="6">
    <source>
        <dbReference type="ARBA" id="ARBA00023136"/>
    </source>
</evidence>
<dbReference type="OrthoDB" id="10267058at2759"/>
<sequence length="455" mass="50765">MGAKRWIDLGVIRLQPSEPTKLAIVLMLARYFHQLKTEDFTRFYKILLPIIGVIIPILLIIKEPDLGTGVITIIIASIIFFAVGFRIRNFMIIGIIIVTCIPVIWQVMHDYQRKRVMVFLDPEKDPLGAGYNIIQSKIAIGSGGLWGKGLTKGSQSHLNFLPEHQTDFIFATFAEEFGFVGSLFLLILYSAIIVISLMIATNCRTIFSKLMVIGITSILFSHVFINIAMVMGLLPVVGVPLPFISYGGTMMVSMLIGFGLHIILASQSPARLELLKRIKVFPTQIIPANINETEYLRELPNQLATRLAQEKAKVVAQKITGEAIIIAADTVVARGRKILPKALTSEDVRYCLNILSGRRHRVYTGVCIIKKTSEQLLIRQKLVQTIVKFKKLTNQEIEFYCSIDEGINKAGGCMIHGYAEAFIPSIYGSYSNIMGLPLLETMHMLTSLGFKNNSM</sequence>
<reference evidence="8" key="1">
    <citation type="submission" date="2022-07" db="EMBL/GenBank/DDBJ databases">
        <authorList>
            <person name="Trinca V."/>
            <person name="Uliana J.V.C."/>
            <person name="Torres T.T."/>
            <person name="Ward R.J."/>
            <person name="Monesi N."/>
        </authorList>
    </citation>
    <scope>NUCLEOTIDE SEQUENCE</scope>
    <source>
        <strain evidence="8">HSMRA1968</strain>
        <tissue evidence="8">Whole embryos</tissue>
    </source>
</reference>
<evidence type="ECO:0000313" key="8">
    <source>
        <dbReference type="EMBL" id="KAJ6645104.1"/>
    </source>
</evidence>
<evidence type="ECO:0000256" key="3">
    <source>
        <dbReference type="ARBA" id="ARBA00022801"/>
    </source>
</evidence>
<keyword evidence="4" id="KW-0133">Cell shape</keyword>
<dbReference type="Proteomes" id="UP001151699">
    <property type="component" value="Chromosome A"/>
</dbReference>
<feature type="transmembrane region" description="Helical" evidence="7">
    <location>
        <begin position="67"/>
        <end position="85"/>
    </location>
</feature>
<dbReference type="GO" id="GO:0005886">
    <property type="term" value="C:plasma membrane"/>
    <property type="evidence" value="ECO:0007669"/>
    <property type="project" value="TreeGrafter"/>
</dbReference>
<feature type="transmembrane region" description="Helical" evidence="7">
    <location>
        <begin position="177"/>
        <end position="200"/>
    </location>
</feature>
<dbReference type="InterPro" id="IPR029001">
    <property type="entry name" value="ITPase-like_fam"/>
</dbReference>
<dbReference type="CDD" id="cd00555">
    <property type="entry name" value="Maf"/>
    <property type="match status" value="1"/>
</dbReference>
<dbReference type="AlphaFoldDB" id="A0A9Q0N7N7"/>
<keyword evidence="2 7" id="KW-0812">Transmembrane</keyword>
<dbReference type="NCBIfam" id="TIGR00172">
    <property type="entry name" value="maf"/>
    <property type="match status" value="1"/>
</dbReference>
<evidence type="ECO:0000256" key="5">
    <source>
        <dbReference type="ARBA" id="ARBA00022989"/>
    </source>
</evidence>
<dbReference type="GO" id="GO:0047429">
    <property type="term" value="F:nucleoside triphosphate diphosphatase activity"/>
    <property type="evidence" value="ECO:0007669"/>
    <property type="project" value="InterPro"/>
</dbReference>
<feature type="transmembrane region" description="Helical" evidence="7">
    <location>
        <begin position="90"/>
        <end position="108"/>
    </location>
</feature>
<keyword evidence="3" id="KW-0378">Hydrolase</keyword>
<evidence type="ECO:0000256" key="7">
    <source>
        <dbReference type="SAM" id="Phobius"/>
    </source>
</evidence>
<dbReference type="GO" id="GO:0015648">
    <property type="term" value="F:lipid-linked peptidoglycan transporter activity"/>
    <property type="evidence" value="ECO:0007669"/>
    <property type="project" value="TreeGrafter"/>
</dbReference>
<feature type="transmembrane region" description="Helical" evidence="7">
    <location>
        <begin position="243"/>
        <end position="264"/>
    </location>
</feature>
<protein>
    <submittedName>
        <fullName evidence="8">Nucleoside triphosphate pyrophosphatase</fullName>
    </submittedName>
</protein>
<dbReference type="NCBIfam" id="NF037961">
    <property type="entry name" value="RodA_shape"/>
    <property type="match status" value="1"/>
</dbReference>
<dbReference type="PANTHER" id="PTHR30474">
    <property type="entry name" value="CELL CYCLE PROTEIN"/>
    <property type="match status" value="1"/>
</dbReference>
<dbReference type="SUPFAM" id="SSF52972">
    <property type="entry name" value="ITPase-like"/>
    <property type="match status" value="1"/>
</dbReference>